<reference evidence="2" key="1">
    <citation type="submission" date="2021-01" db="EMBL/GenBank/DDBJ databases">
        <title>Genomic Encyclopedia of Type Strains, Phase IV (KMG-IV): sequencing the most valuable type-strain genomes for metagenomic binning, comparative biology and taxonomic classification.</title>
        <authorList>
            <person name="Goeker M."/>
        </authorList>
    </citation>
    <scope>NUCLEOTIDE SEQUENCE</scope>
    <source>
        <strain evidence="2">DSM 21943</strain>
    </source>
</reference>
<name>A0ABS2SUV3_9BACI</name>
<evidence type="ECO:0000259" key="1">
    <source>
        <dbReference type="Pfam" id="PF01261"/>
    </source>
</evidence>
<proteinExistence type="predicted"/>
<dbReference type="PANTHER" id="PTHR12110:SF53">
    <property type="entry name" value="BLR5974 PROTEIN"/>
    <property type="match status" value="1"/>
</dbReference>
<feature type="domain" description="Xylose isomerase-like TIM barrel" evidence="1">
    <location>
        <begin position="25"/>
        <end position="269"/>
    </location>
</feature>
<comment type="caution">
    <text evidence="2">The sequence shown here is derived from an EMBL/GenBank/DDBJ whole genome shotgun (WGS) entry which is preliminary data.</text>
</comment>
<dbReference type="PANTHER" id="PTHR12110">
    <property type="entry name" value="HYDROXYPYRUVATE ISOMERASE"/>
    <property type="match status" value="1"/>
</dbReference>
<dbReference type="InterPro" id="IPR036237">
    <property type="entry name" value="Xyl_isomerase-like_sf"/>
</dbReference>
<dbReference type="InterPro" id="IPR050312">
    <property type="entry name" value="IolE/XylAMocC-like"/>
</dbReference>
<dbReference type="Pfam" id="PF01261">
    <property type="entry name" value="AP_endonuc_2"/>
    <property type="match status" value="1"/>
</dbReference>
<dbReference type="Proteomes" id="UP001179280">
    <property type="component" value="Unassembled WGS sequence"/>
</dbReference>
<gene>
    <name evidence="2" type="ORF">JOC54_002535</name>
</gene>
<sequence length="304" mass="34174">MKVGLSSYSLVSALMDGRITILEAIDWVAANGGTHLELVPAGYSVVDNPELALAIREKAASAGIELSAYCIPANFIQATEEAFYTEVERVKTHVDVVQQMGIKVMRHDLTGFSRKPEEISIHYFEEHLKEMVLGSQLIADYATKYGITTTIENHGFNVQASDRVQRVLRAVNRDNFKTTLDIGNFLCVDEDPLVGLRKNLPAAATVHFKDFYVRPYYENPGEGPWIKTTNGNFLRGAIVGHGELPIREIIRQLKVDQYDGYVVIEFEGMEDCFVGSRIGMNNVKRLWDEVQVDGWKTLDEKVEK</sequence>
<dbReference type="InterPro" id="IPR013022">
    <property type="entry name" value="Xyl_isomerase-like_TIM-brl"/>
</dbReference>
<keyword evidence="3" id="KW-1185">Reference proteome</keyword>
<dbReference type="Gene3D" id="3.20.20.150">
    <property type="entry name" value="Divalent-metal-dependent TIM barrel enzymes"/>
    <property type="match status" value="1"/>
</dbReference>
<organism evidence="2 3">
    <name type="scientific">Shouchella xiaoxiensis</name>
    <dbReference type="NCBI Taxonomy" id="766895"/>
    <lineage>
        <taxon>Bacteria</taxon>
        <taxon>Bacillati</taxon>
        <taxon>Bacillota</taxon>
        <taxon>Bacilli</taxon>
        <taxon>Bacillales</taxon>
        <taxon>Bacillaceae</taxon>
        <taxon>Shouchella</taxon>
    </lineage>
</organism>
<dbReference type="SUPFAM" id="SSF51658">
    <property type="entry name" value="Xylose isomerase-like"/>
    <property type="match status" value="1"/>
</dbReference>
<evidence type="ECO:0000313" key="3">
    <source>
        <dbReference type="Proteomes" id="UP001179280"/>
    </source>
</evidence>
<accession>A0ABS2SUV3</accession>
<dbReference type="RefSeq" id="WP_035419358.1">
    <property type="nucleotide sequence ID" value="NZ_JAFBCV010000007.1"/>
</dbReference>
<protein>
    <submittedName>
        <fullName evidence="2">Sugar phosphate isomerase/epimerase</fullName>
    </submittedName>
</protein>
<evidence type="ECO:0000313" key="2">
    <source>
        <dbReference type="EMBL" id="MBM7839264.1"/>
    </source>
</evidence>
<keyword evidence="2" id="KW-0413">Isomerase</keyword>
<dbReference type="EMBL" id="JAFBCV010000007">
    <property type="protein sequence ID" value="MBM7839264.1"/>
    <property type="molecule type" value="Genomic_DNA"/>
</dbReference>
<dbReference type="GO" id="GO:0016853">
    <property type="term" value="F:isomerase activity"/>
    <property type="evidence" value="ECO:0007669"/>
    <property type="project" value="UniProtKB-KW"/>
</dbReference>